<feature type="chain" id="PRO_5040218219" evidence="1">
    <location>
        <begin position="26"/>
        <end position="163"/>
    </location>
</feature>
<organism evidence="2 3">
    <name type="scientific">Seminavis robusta</name>
    <dbReference type="NCBI Taxonomy" id="568900"/>
    <lineage>
        <taxon>Eukaryota</taxon>
        <taxon>Sar</taxon>
        <taxon>Stramenopiles</taxon>
        <taxon>Ochrophyta</taxon>
        <taxon>Bacillariophyta</taxon>
        <taxon>Bacillariophyceae</taxon>
        <taxon>Bacillariophycidae</taxon>
        <taxon>Naviculales</taxon>
        <taxon>Naviculaceae</taxon>
        <taxon>Seminavis</taxon>
    </lineage>
</organism>
<gene>
    <name evidence="2" type="ORF">SEMRO_1855_G301910.1</name>
</gene>
<keyword evidence="1" id="KW-0732">Signal</keyword>
<keyword evidence="3" id="KW-1185">Reference proteome</keyword>
<protein>
    <submittedName>
        <fullName evidence="2">Uncharacterized protein</fullName>
    </submittedName>
</protein>
<evidence type="ECO:0000313" key="2">
    <source>
        <dbReference type="EMBL" id="CAB9526609.1"/>
    </source>
</evidence>
<name>A0A9N8EW08_9STRA</name>
<evidence type="ECO:0000313" key="3">
    <source>
        <dbReference type="Proteomes" id="UP001153069"/>
    </source>
</evidence>
<dbReference type="EMBL" id="CAICTM010001853">
    <property type="protein sequence ID" value="CAB9526609.1"/>
    <property type="molecule type" value="Genomic_DNA"/>
</dbReference>
<comment type="caution">
    <text evidence="2">The sequence shown here is derived from an EMBL/GenBank/DDBJ whole genome shotgun (WGS) entry which is preliminary data.</text>
</comment>
<reference evidence="2" key="1">
    <citation type="submission" date="2020-06" db="EMBL/GenBank/DDBJ databases">
        <authorList>
            <consortium name="Plant Systems Biology data submission"/>
        </authorList>
    </citation>
    <scope>NUCLEOTIDE SEQUENCE</scope>
    <source>
        <strain evidence="2">D6</strain>
    </source>
</reference>
<accession>A0A9N8EW08</accession>
<evidence type="ECO:0000256" key="1">
    <source>
        <dbReference type="SAM" id="SignalP"/>
    </source>
</evidence>
<feature type="signal peptide" evidence="1">
    <location>
        <begin position="1"/>
        <end position="25"/>
    </location>
</feature>
<dbReference type="Proteomes" id="UP001153069">
    <property type="component" value="Unassembled WGS sequence"/>
</dbReference>
<sequence length="163" mass="17279">MIESLFGFLLLLTTFLGFGPLGAHARKTECTYDIIINGVAIEGDNTECFKSPGNGLPALVSGSEADPIVVWDPDAPCGGEHGSYIHYAGMGSMKNFEPMTAGAGDVVHTYRAAVFGKGLPLAEETTGCVQFDTTSVGPLKCQKSWKVARFGSSCPKKPTEEEL</sequence>
<proteinExistence type="predicted"/>
<dbReference type="AlphaFoldDB" id="A0A9N8EW08"/>